<proteinExistence type="predicted"/>
<protein>
    <submittedName>
        <fullName evidence="2">Uncharacterized protein</fullName>
    </submittedName>
</protein>
<gene>
    <name evidence="2" type="ORF">AFUS01_LOCUS43655</name>
</gene>
<evidence type="ECO:0000256" key="1">
    <source>
        <dbReference type="SAM" id="MobiDB-lite"/>
    </source>
</evidence>
<feature type="compositionally biased region" description="Low complexity" evidence="1">
    <location>
        <begin position="227"/>
        <end position="245"/>
    </location>
</feature>
<accession>A0A8J2PKF4</accession>
<evidence type="ECO:0000313" key="2">
    <source>
        <dbReference type="EMBL" id="CAG7834118.1"/>
    </source>
</evidence>
<feature type="region of interest" description="Disordered" evidence="1">
    <location>
        <begin position="1"/>
        <end position="26"/>
    </location>
</feature>
<feature type="compositionally biased region" description="Polar residues" evidence="1">
    <location>
        <begin position="107"/>
        <end position="116"/>
    </location>
</feature>
<dbReference type="OrthoDB" id="10658282at2759"/>
<keyword evidence="3" id="KW-1185">Reference proteome</keyword>
<comment type="caution">
    <text evidence="2">The sequence shown here is derived from an EMBL/GenBank/DDBJ whole genome shotgun (WGS) entry which is preliminary data.</text>
</comment>
<dbReference type="AlphaFoldDB" id="A0A8J2PKF4"/>
<reference evidence="2" key="1">
    <citation type="submission" date="2021-06" db="EMBL/GenBank/DDBJ databases">
        <authorList>
            <person name="Hodson N. C."/>
            <person name="Mongue J. A."/>
            <person name="Jaron S. K."/>
        </authorList>
    </citation>
    <scope>NUCLEOTIDE SEQUENCE</scope>
</reference>
<organism evidence="2 3">
    <name type="scientific">Allacma fusca</name>
    <dbReference type="NCBI Taxonomy" id="39272"/>
    <lineage>
        <taxon>Eukaryota</taxon>
        <taxon>Metazoa</taxon>
        <taxon>Ecdysozoa</taxon>
        <taxon>Arthropoda</taxon>
        <taxon>Hexapoda</taxon>
        <taxon>Collembola</taxon>
        <taxon>Symphypleona</taxon>
        <taxon>Sminthuridae</taxon>
        <taxon>Allacma</taxon>
    </lineage>
</organism>
<feature type="region of interest" description="Disordered" evidence="1">
    <location>
        <begin position="43"/>
        <end position="274"/>
    </location>
</feature>
<feature type="compositionally biased region" description="Pro residues" evidence="1">
    <location>
        <begin position="195"/>
        <end position="207"/>
    </location>
</feature>
<feature type="compositionally biased region" description="Low complexity" evidence="1">
    <location>
        <begin position="167"/>
        <end position="177"/>
    </location>
</feature>
<dbReference type="EMBL" id="CAJVCH010570116">
    <property type="protein sequence ID" value="CAG7834118.1"/>
    <property type="molecule type" value="Genomic_DNA"/>
</dbReference>
<dbReference type="Proteomes" id="UP000708208">
    <property type="component" value="Unassembled WGS sequence"/>
</dbReference>
<feature type="compositionally biased region" description="Pro residues" evidence="1">
    <location>
        <begin position="217"/>
        <end position="226"/>
    </location>
</feature>
<name>A0A8J2PKF4_9HEXA</name>
<feature type="compositionally biased region" description="Polar residues" evidence="1">
    <location>
        <begin position="73"/>
        <end position="83"/>
    </location>
</feature>
<feature type="compositionally biased region" description="Low complexity" evidence="1">
    <location>
        <begin position="85"/>
        <end position="95"/>
    </location>
</feature>
<evidence type="ECO:0000313" key="3">
    <source>
        <dbReference type="Proteomes" id="UP000708208"/>
    </source>
</evidence>
<sequence>MEEFGADIDMRKGYPQAPDPPTNNTSLATVTHGGWRIKVRCDRSPKTVPVPGITLKSPRTSDSSKLEPPETALGSSGTSSLWTKSIISPSTTGSDPTGGGTRPFAATPNNQTTSPFSAPGTPNAYQSGGGGGYPTSGSVPAAGSPFTPQGGAASGGGPSTPCPPPHYAHSPAPSGSSTPVGFNSHGPPQGVPASGCPPPRPLQPPRPNQSCYTPYSAPGPFPPGGPNNPNFNSPPFSPHPHFQGQIASGPHLPPVPANSTGMPGLMPDRIPDHG</sequence>